<keyword evidence="8" id="KW-1185">Reference proteome</keyword>
<dbReference type="PRINTS" id="PR00724">
    <property type="entry name" value="CRBOXYPTASEC"/>
</dbReference>
<keyword evidence="4 6" id="KW-0378">Hydrolase</keyword>
<dbReference type="SUPFAM" id="SSF53474">
    <property type="entry name" value="alpha/beta-Hydrolases"/>
    <property type="match status" value="1"/>
</dbReference>
<evidence type="ECO:0000256" key="3">
    <source>
        <dbReference type="ARBA" id="ARBA00022670"/>
    </source>
</evidence>
<dbReference type="EMBL" id="JARVKF010000431">
    <property type="protein sequence ID" value="KAK9413996.1"/>
    <property type="molecule type" value="Genomic_DNA"/>
</dbReference>
<evidence type="ECO:0000256" key="1">
    <source>
        <dbReference type="ARBA" id="ARBA00009431"/>
    </source>
</evidence>
<keyword evidence="2 6" id="KW-0121">Carboxypeptidase</keyword>
<gene>
    <name evidence="7" type="ORF">SUNI508_11448</name>
</gene>
<dbReference type="EC" id="3.4.16.-" evidence="6"/>
<evidence type="ECO:0000256" key="6">
    <source>
        <dbReference type="RuleBase" id="RU361156"/>
    </source>
</evidence>
<dbReference type="PANTHER" id="PTHR11802">
    <property type="entry name" value="SERINE PROTEASE FAMILY S10 SERINE CARBOXYPEPTIDASE"/>
    <property type="match status" value="1"/>
</dbReference>
<evidence type="ECO:0000256" key="4">
    <source>
        <dbReference type="ARBA" id="ARBA00022801"/>
    </source>
</evidence>
<proteinExistence type="inferred from homology"/>
<name>A0ABR2UI02_9PEZI</name>
<comment type="similarity">
    <text evidence="1 6">Belongs to the peptidase S10 family.</text>
</comment>
<keyword evidence="3 6" id="KW-0645">Protease</keyword>
<comment type="caution">
    <text evidence="7">The sequence shown here is derived from an EMBL/GenBank/DDBJ whole genome shotgun (WGS) entry which is preliminary data.</text>
</comment>
<dbReference type="InterPro" id="IPR001563">
    <property type="entry name" value="Peptidase_S10"/>
</dbReference>
<reference evidence="7 8" key="1">
    <citation type="journal article" date="2024" name="J. Plant Pathol.">
        <title>Sequence and assembly of the genome of Seiridium unicorne, isolate CBS 538.82, causal agent of cypress canker disease.</title>
        <authorList>
            <person name="Scali E."/>
            <person name="Rocca G.D."/>
            <person name="Danti R."/>
            <person name="Garbelotto M."/>
            <person name="Barberini S."/>
            <person name="Baroncelli R."/>
            <person name="Emiliani G."/>
        </authorList>
    </citation>
    <scope>NUCLEOTIDE SEQUENCE [LARGE SCALE GENOMIC DNA]</scope>
    <source>
        <strain evidence="7 8">BM-138-508</strain>
    </source>
</reference>
<keyword evidence="5" id="KW-0325">Glycoprotein</keyword>
<evidence type="ECO:0000313" key="8">
    <source>
        <dbReference type="Proteomes" id="UP001408356"/>
    </source>
</evidence>
<dbReference type="Proteomes" id="UP001408356">
    <property type="component" value="Unassembled WGS sequence"/>
</dbReference>
<keyword evidence="6" id="KW-0732">Signal</keyword>
<evidence type="ECO:0000256" key="5">
    <source>
        <dbReference type="ARBA" id="ARBA00023180"/>
    </source>
</evidence>
<dbReference type="GO" id="GO:0004180">
    <property type="term" value="F:carboxypeptidase activity"/>
    <property type="evidence" value="ECO:0007669"/>
    <property type="project" value="UniProtKB-KW"/>
</dbReference>
<dbReference type="InterPro" id="IPR029058">
    <property type="entry name" value="AB_hydrolase_fold"/>
</dbReference>
<protein>
    <recommendedName>
        <fullName evidence="6">Carboxypeptidase</fullName>
        <ecNumber evidence="6">3.4.16.-</ecNumber>
    </recommendedName>
</protein>
<organism evidence="7 8">
    <name type="scientific">Seiridium unicorne</name>
    <dbReference type="NCBI Taxonomy" id="138068"/>
    <lineage>
        <taxon>Eukaryota</taxon>
        <taxon>Fungi</taxon>
        <taxon>Dikarya</taxon>
        <taxon>Ascomycota</taxon>
        <taxon>Pezizomycotina</taxon>
        <taxon>Sordariomycetes</taxon>
        <taxon>Xylariomycetidae</taxon>
        <taxon>Amphisphaeriales</taxon>
        <taxon>Sporocadaceae</taxon>
        <taxon>Seiridium</taxon>
    </lineage>
</organism>
<accession>A0ABR2UI02</accession>
<dbReference type="PROSITE" id="PS00131">
    <property type="entry name" value="CARBOXYPEPT_SER_SER"/>
    <property type="match status" value="1"/>
</dbReference>
<dbReference type="Pfam" id="PF00450">
    <property type="entry name" value="Peptidase_S10"/>
    <property type="match status" value="1"/>
</dbReference>
<sequence>MGPVLIALAIGAIVASALQRPYFDRRSTQAVLQGGEENPGQSSQQPVKANKTWSYLDENSKKFAVNSTGLPHVHFDIGESYAGLLSITDDDEDPRKLFFWFFPSSDPKASKEIVIWLQGGPGCSSMVGLLQENGPFLWPPGVYEPFPNPYSWTNLTNVVWVDQPFGIGLSQGNTKVRDDAEAAQQFLGFWNNFVDVFSLYGYKIYIAGESYGGRWVPYLAGAMLDQTDMVYYNVDGVHLIDAVFGNFDLWVNVPLIPFVRSYNNILHLNDSFIDYISDKASGYIDYYNSHVDDYPPNGPLPPLPYNTSFGDDIFAEIMKAVMYINPCFSFYHITQTCPFPWNQLSLIDYAAGPNSYFSDPAVQSALHVPQTNYSICGGGKGLLYDNDVPDSSLGPLPGVIERTNNVIIANGGLDMGGMVNGSLLCIQNMTWSGQQGFQTRPSADPNFFVPYHWGLEEIVDGNVPVPMTHTAGAGLLGKWHEERGLTFVEVFTAGHMLPQTAPGASYRIMERLLGRINRLDASGEYTI</sequence>
<evidence type="ECO:0000313" key="7">
    <source>
        <dbReference type="EMBL" id="KAK9413996.1"/>
    </source>
</evidence>
<dbReference type="Gene3D" id="3.40.50.1820">
    <property type="entry name" value="alpha/beta hydrolase"/>
    <property type="match status" value="1"/>
</dbReference>
<evidence type="ECO:0000256" key="2">
    <source>
        <dbReference type="ARBA" id="ARBA00022645"/>
    </source>
</evidence>
<dbReference type="PANTHER" id="PTHR11802:SF479">
    <property type="entry name" value="CARBOXYPEPTIDASE"/>
    <property type="match status" value="1"/>
</dbReference>
<feature type="chain" id="PRO_5044976968" description="Carboxypeptidase" evidence="6">
    <location>
        <begin position="20"/>
        <end position="527"/>
    </location>
</feature>
<dbReference type="InterPro" id="IPR018202">
    <property type="entry name" value="Ser_caboxypep_ser_AS"/>
</dbReference>
<feature type="signal peptide" evidence="6">
    <location>
        <begin position="1"/>
        <end position="19"/>
    </location>
</feature>